<dbReference type="InterPro" id="IPR001568">
    <property type="entry name" value="RNase_T2-like"/>
</dbReference>
<dbReference type="GO" id="GO:0003723">
    <property type="term" value="F:RNA binding"/>
    <property type="evidence" value="ECO:0007669"/>
    <property type="project" value="InterPro"/>
</dbReference>
<dbReference type="InterPro" id="IPR039378">
    <property type="entry name" value="RNase_T2_prok"/>
</dbReference>
<sequence>MIRWFGLALAVVPGVATAQAYQCAVPDASMLQVRPDLPSEREPQRLLPIGHYTLAISWSPQYCRQPDRAARSRFQCGGRNRFGFVLHGLWPDGIGKEWPQYCKSTSLLPERTVRANICSTPSAQLLQHEWAKHGTCMAGETPDSYFAKATGLYGRLRYPDMVSLSRRPLSAGKFAAAFARVNPGMRADMMKITTDRQGWLDEVWICMNKRLQYARCPAHQGGVKANARVRIWRGPR</sequence>
<dbReference type="GO" id="GO:0033897">
    <property type="term" value="F:ribonuclease T2 activity"/>
    <property type="evidence" value="ECO:0007669"/>
    <property type="project" value="InterPro"/>
</dbReference>
<dbReference type="PANTHER" id="PTHR11240:SF22">
    <property type="entry name" value="RIBONUCLEASE T2"/>
    <property type="match status" value="1"/>
</dbReference>
<organism evidence="4 5">
    <name type="scientific">Sphingomonas mucosissima</name>
    <dbReference type="NCBI Taxonomy" id="370959"/>
    <lineage>
        <taxon>Bacteria</taxon>
        <taxon>Pseudomonadati</taxon>
        <taxon>Pseudomonadota</taxon>
        <taxon>Alphaproteobacteria</taxon>
        <taxon>Sphingomonadales</taxon>
        <taxon>Sphingomonadaceae</taxon>
        <taxon>Sphingomonas</taxon>
    </lineage>
</organism>
<dbReference type="PROSITE" id="PS00531">
    <property type="entry name" value="RNASE_T2_2"/>
    <property type="match status" value="1"/>
</dbReference>
<accession>A0A245ZER4</accession>
<dbReference type="PANTHER" id="PTHR11240">
    <property type="entry name" value="RIBONUCLEASE T2"/>
    <property type="match status" value="1"/>
</dbReference>
<evidence type="ECO:0000313" key="4">
    <source>
        <dbReference type="EMBL" id="OWK28231.1"/>
    </source>
</evidence>
<feature type="signal peptide" evidence="3">
    <location>
        <begin position="1"/>
        <end position="18"/>
    </location>
</feature>
<reference evidence="4 5" key="1">
    <citation type="submission" date="2017-03" db="EMBL/GenBank/DDBJ databases">
        <title>Genome sequence of Sphingomonas mucosissima DSM 17494.</title>
        <authorList>
            <person name="Poehlein A."/>
            <person name="Wuebbeler J.H."/>
            <person name="Steinbuechel A."/>
            <person name="Daniel R."/>
        </authorList>
    </citation>
    <scope>NUCLEOTIDE SEQUENCE [LARGE SCALE GENOMIC DNA]</scope>
    <source>
        <strain evidence="4 5">DSM 17494</strain>
    </source>
</reference>
<evidence type="ECO:0000256" key="2">
    <source>
        <dbReference type="RuleBase" id="RU004328"/>
    </source>
</evidence>
<proteinExistence type="inferred from homology"/>
<keyword evidence="5" id="KW-1185">Reference proteome</keyword>
<dbReference type="GO" id="GO:0006401">
    <property type="term" value="P:RNA catabolic process"/>
    <property type="evidence" value="ECO:0007669"/>
    <property type="project" value="TreeGrafter"/>
</dbReference>
<evidence type="ECO:0000256" key="1">
    <source>
        <dbReference type="ARBA" id="ARBA00007469"/>
    </source>
</evidence>
<dbReference type="Pfam" id="PF00445">
    <property type="entry name" value="Ribonuclease_T2"/>
    <property type="match status" value="1"/>
</dbReference>
<comment type="caution">
    <text evidence="4">The sequence shown here is derived from an EMBL/GenBank/DDBJ whole genome shotgun (WGS) entry which is preliminary data.</text>
</comment>
<dbReference type="Proteomes" id="UP000197783">
    <property type="component" value="Unassembled WGS sequence"/>
</dbReference>
<dbReference type="EMBL" id="NBBJ01000006">
    <property type="protein sequence ID" value="OWK28231.1"/>
    <property type="molecule type" value="Genomic_DNA"/>
</dbReference>
<keyword evidence="3" id="KW-0732">Signal</keyword>
<dbReference type="Gene3D" id="3.90.730.10">
    <property type="entry name" value="Ribonuclease T2-like"/>
    <property type="match status" value="1"/>
</dbReference>
<dbReference type="AlphaFoldDB" id="A0A245ZER4"/>
<feature type="chain" id="PRO_5012760747" evidence="3">
    <location>
        <begin position="19"/>
        <end position="236"/>
    </location>
</feature>
<dbReference type="OrthoDB" id="4720638at2"/>
<dbReference type="InterPro" id="IPR036430">
    <property type="entry name" value="RNase_T2-like_sf"/>
</dbReference>
<dbReference type="SUPFAM" id="SSF55895">
    <property type="entry name" value="Ribonuclease Rh-like"/>
    <property type="match status" value="1"/>
</dbReference>
<dbReference type="InterPro" id="IPR033130">
    <property type="entry name" value="RNase_T2_His_AS_2"/>
</dbReference>
<dbReference type="PROSITE" id="PS00530">
    <property type="entry name" value="RNASE_T2_1"/>
    <property type="match status" value="1"/>
</dbReference>
<protein>
    <submittedName>
        <fullName evidence="4">Ribonuclease T2 family protein</fullName>
    </submittedName>
</protein>
<name>A0A245ZER4_9SPHN</name>
<evidence type="ECO:0000256" key="3">
    <source>
        <dbReference type="SAM" id="SignalP"/>
    </source>
</evidence>
<evidence type="ECO:0000313" key="5">
    <source>
        <dbReference type="Proteomes" id="UP000197783"/>
    </source>
</evidence>
<comment type="similarity">
    <text evidence="1 2">Belongs to the RNase T2 family.</text>
</comment>
<dbReference type="CDD" id="cd01062">
    <property type="entry name" value="RNase_T2_prok"/>
    <property type="match status" value="1"/>
</dbReference>
<dbReference type="RefSeq" id="WP_088335151.1">
    <property type="nucleotide sequence ID" value="NZ_NBBJ01000006.1"/>
</dbReference>
<dbReference type="InterPro" id="IPR018188">
    <property type="entry name" value="RNase_T2_His_AS_1"/>
</dbReference>
<gene>
    <name evidence="4" type="ORF">SPMU_30870</name>
</gene>